<gene>
    <name evidence="1" type="primary">45</name>
    <name evidence="1" type="ORF">PBI_COZZ_45</name>
</gene>
<evidence type="ECO:0000313" key="2">
    <source>
        <dbReference type="Proteomes" id="UP000203169"/>
    </source>
</evidence>
<dbReference type="InterPro" id="IPR036926">
    <property type="entry name" value="Thymidate_synth/dCMP_Mease_sf"/>
</dbReference>
<dbReference type="Gene3D" id="3.30.572.10">
    <property type="entry name" value="Thymidylate synthase/dCMP hydroxymethylase domain"/>
    <property type="match status" value="1"/>
</dbReference>
<dbReference type="RefSeq" id="YP_009276504.1">
    <property type="nucleotide sequence ID" value="NC_030941.1"/>
</dbReference>
<name>A0A160DDF5_9CAUD</name>
<dbReference type="SUPFAM" id="SSF55831">
    <property type="entry name" value="Thymidylate synthase/dCMP hydroxymethylase"/>
    <property type="match status" value="1"/>
</dbReference>
<evidence type="ECO:0000313" key="1">
    <source>
        <dbReference type="EMBL" id="ANA85751.1"/>
    </source>
</evidence>
<dbReference type="GeneID" id="28802821"/>
<dbReference type="EMBL" id="KU998239">
    <property type="protein sequence ID" value="ANA85751.1"/>
    <property type="molecule type" value="Genomic_DNA"/>
</dbReference>
<keyword evidence="2" id="KW-1185">Reference proteome</keyword>
<dbReference type="KEGG" id="vg:28802821"/>
<proteinExistence type="predicted"/>
<dbReference type="OrthoDB" id="7110at10239"/>
<organism evidence="1 2">
    <name type="scientific">Gordonia phage Cozz</name>
    <dbReference type="NCBI Taxonomy" id="1838066"/>
    <lineage>
        <taxon>Viruses</taxon>
        <taxon>Duplodnaviria</taxon>
        <taxon>Heunggongvirae</taxon>
        <taxon>Uroviricota</taxon>
        <taxon>Caudoviricetes</taxon>
        <taxon>Emalynvirus</taxon>
        <taxon>Emalynvirus cozz</taxon>
    </lineage>
</organism>
<accession>A0A160DDF5</accession>
<reference evidence="1 2" key="1">
    <citation type="submission" date="2016-03" db="EMBL/GenBank/DDBJ databases">
        <authorList>
            <person name="Montgomery M.T."/>
            <person name="Guerrero C.A."/>
            <person name="Mavrich T.N."/>
            <person name="Pope W.H."/>
            <person name="Garlena R.A."/>
            <person name="Russell D.A."/>
            <person name="Jacobs-Sera D."/>
            <person name="Hendrix R.W."/>
            <person name="Hatfull G.F."/>
        </authorList>
    </citation>
    <scope>NUCLEOTIDE SEQUENCE [LARGE SCALE GENOMIC DNA]</scope>
</reference>
<dbReference type="Proteomes" id="UP000203169">
    <property type="component" value="Segment"/>
</dbReference>
<sequence length="292" mass="33536">MIRVDKLNYPRTRDVLARELVRTTPVNRGSWQSGDAPSSVHELEDVLLQFNVPAVASVWAADVYPGAQAPGMSPDLDWAEAHFQERISGQPLNPAPSYLNWPWHSDKYKEEYKAKHLAFDSDPNFGRVAVELREQPFDHTYPERMWPTFAGSHHLRPDCTIVNPMHGIRFDYGDLSDVIALLRRDPFTRQAYLPIWFPEDTGSTAGQRVPCTLGYHFIRYGAQLNVKYFIRSCDITRHLHNDVYMAGRLLQYVVSCLEGARSSQPGFPFVGDLTMFISNLHMFTADEWRYTK</sequence>
<protein>
    <submittedName>
        <fullName evidence="1">Thymidylate synthase</fullName>
    </submittedName>
</protein>